<dbReference type="RefSeq" id="XP_047775047.1">
    <property type="nucleotide sequence ID" value="XM_047926729.1"/>
</dbReference>
<proteinExistence type="predicted"/>
<name>A0ABQ8K4W3_9APHY</name>
<dbReference type="GeneID" id="72007461"/>
<dbReference type="SUPFAM" id="SSF50630">
    <property type="entry name" value="Acid proteases"/>
    <property type="match status" value="1"/>
</dbReference>
<dbReference type="Proteomes" id="UP000814176">
    <property type="component" value="Unassembled WGS sequence"/>
</dbReference>
<sequence length="231" mass="25913">MGGLLALTELFRWGYPVGAYRAFSRSQCDCDRQRARRGRSQYGCDRAHASPAGVFSFPTWCKLRANKFLYNAIDQGILAKDVFGPYLATSGSEPNFDPSKYSGDVEYHDIVHLTYLNTQTWALLNIQVPTAAYVRSRSTGMSSTMATTFGCLGTSGHLFDHSQEMITPLQTIIAGKRRWMPCNLYRISPRYSAGHVKSESPVTQPTCRRLSMDRNSIGMECSRASHLFTIR</sequence>
<protein>
    <submittedName>
        <fullName evidence="1">Uncharacterized protein</fullName>
    </submittedName>
</protein>
<evidence type="ECO:0000313" key="1">
    <source>
        <dbReference type="EMBL" id="KAH9832001.1"/>
    </source>
</evidence>
<comment type="caution">
    <text evidence="1">The sequence shown here is derived from an EMBL/GenBank/DDBJ whole genome shotgun (WGS) entry which is preliminary data.</text>
</comment>
<keyword evidence="2" id="KW-1185">Reference proteome</keyword>
<reference evidence="1 2" key="1">
    <citation type="journal article" date="2021" name="Environ. Microbiol.">
        <title>Gene family expansions and transcriptome signatures uncover fungal adaptations to wood decay.</title>
        <authorList>
            <person name="Hage H."/>
            <person name="Miyauchi S."/>
            <person name="Viragh M."/>
            <person name="Drula E."/>
            <person name="Min B."/>
            <person name="Chaduli D."/>
            <person name="Navarro D."/>
            <person name="Favel A."/>
            <person name="Norest M."/>
            <person name="Lesage-Meessen L."/>
            <person name="Balint B."/>
            <person name="Merenyi Z."/>
            <person name="de Eugenio L."/>
            <person name="Morin E."/>
            <person name="Martinez A.T."/>
            <person name="Baldrian P."/>
            <person name="Stursova M."/>
            <person name="Martinez M.J."/>
            <person name="Novotny C."/>
            <person name="Magnuson J.K."/>
            <person name="Spatafora J.W."/>
            <person name="Maurice S."/>
            <person name="Pangilinan J."/>
            <person name="Andreopoulos W."/>
            <person name="LaButti K."/>
            <person name="Hundley H."/>
            <person name="Na H."/>
            <person name="Kuo A."/>
            <person name="Barry K."/>
            <person name="Lipzen A."/>
            <person name="Henrissat B."/>
            <person name="Riley R."/>
            <person name="Ahrendt S."/>
            <person name="Nagy L.G."/>
            <person name="Grigoriev I.V."/>
            <person name="Martin F."/>
            <person name="Rosso M.N."/>
        </authorList>
    </citation>
    <scope>NUCLEOTIDE SEQUENCE [LARGE SCALE GENOMIC DNA]</scope>
    <source>
        <strain evidence="1 2">CIRM-BRFM 1785</strain>
    </source>
</reference>
<evidence type="ECO:0000313" key="2">
    <source>
        <dbReference type="Proteomes" id="UP000814176"/>
    </source>
</evidence>
<dbReference type="EMBL" id="JADCUA010000023">
    <property type="protein sequence ID" value="KAH9832001.1"/>
    <property type="molecule type" value="Genomic_DNA"/>
</dbReference>
<organism evidence="1 2">
    <name type="scientific">Rhodofomes roseus</name>
    <dbReference type="NCBI Taxonomy" id="34475"/>
    <lineage>
        <taxon>Eukaryota</taxon>
        <taxon>Fungi</taxon>
        <taxon>Dikarya</taxon>
        <taxon>Basidiomycota</taxon>
        <taxon>Agaricomycotina</taxon>
        <taxon>Agaricomycetes</taxon>
        <taxon>Polyporales</taxon>
        <taxon>Rhodofomes</taxon>
    </lineage>
</organism>
<accession>A0ABQ8K4W3</accession>
<gene>
    <name evidence="1" type="ORF">C8Q71DRAFT_850512</name>
</gene>
<dbReference type="InterPro" id="IPR021109">
    <property type="entry name" value="Peptidase_aspartic_dom_sf"/>
</dbReference>